<accession>A0A935Q3S4</accession>
<dbReference type="Proteomes" id="UP000697998">
    <property type="component" value="Unassembled WGS sequence"/>
</dbReference>
<organism evidence="1 2">
    <name type="scientific">Candidatus Accumulibacter proximus</name>
    <dbReference type="NCBI Taxonomy" id="2954385"/>
    <lineage>
        <taxon>Bacteria</taxon>
        <taxon>Pseudomonadati</taxon>
        <taxon>Pseudomonadota</taxon>
        <taxon>Betaproteobacteria</taxon>
        <taxon>Candidatus Accumulibacter</taxon>
    </lineage>
</organism>
<sequence length="129" mass="14668">MLLNIITDVIGLERSIYYRPHEQMTARSTDFGETFKPNSHSTRNALFGDIEALEKVGIKEPHEITYVTDSLGFRNPADYRGQTFVLVGDSFLAIMSSASRLFEKPKGKSSKWRYLFSKAMIFSPSPIVR</sequence>
<gene>
    <name evidence="1" type="ORF">IPJ27_20910</name>
</gene>
<evidence type="ECO:0000313" key="1">
    <source>
        <dbReference type="EMBL" id="MBK7677011.1"/>
    </source>
</evidence>
<reference evidence="1 2" key="1">
    <citation type="submission" date="2020-10" db="EMBL/GenBank/DDBJ databases">
        <title>Connecting structure to function with the recovery of over 1000 high-quality activated sludge metagenome-assembled genomes encoding full-length rRNA genes using long-read sequencing.</title>
        <authorList>
            <person name="Singleton C.M."/>
            <person name="Petriglieri F."/>
            <person name="Kristensen J.M."/>
            <person name="Kirkegaard R.H."/>
            <person name="Michaelsen T.Y."/>
            <person name="Andersen M.H."/>
            <person name="Karst S.M."/>
            <person name="Dueholm M.S."/>
            <person name="Nielsen P.H."/>
            <person name="Albertsen M."/>
        </authorList>
    </citation>
    <scope>NUCLEOTIDE SEQUENCE [LARGE SCALE GENOMIC DNA]</scope>
    <source>
        <strain evidence="1">EsbW_18-Q3-R4-48_BATAC.285</strain>
    </source>
</reference>
<evidence type="ECO:0000313" key="2">
    <source>
        <dbReference type="Proteomes" id="UP000697998"/>
    </source>
</evidence>
<dbReference type="EMBL" id="JADJMH010000031">
    <property type="protein sequence ID" value="MBK7677011.1"/>
    <property type="molecule type" value="Genomic_DNA"/>
</dbReference>
<comment type="caution">
    <text evidence="1">The sequence shown here is derived from an EMBL/GenBank/DDBJ whole genome shotgun (WGS) entry which is preliminary data.</text>
</comment>
<dbReference type="AlphaFoldDB" id="A0A935Q3S4"/>
<protein>
    <submittedName>
        <fullName evidence="1">Uncharacterized protein</fullName>
    </submittedName>
</protein>
<proteinExistence type="predicted"/>
<name>A0A935Q3S4_9PROT</name>